<dbReference type="InterPro" id="IPR000835">
    <property type="entry name" value="HTH_MarR-typ"/>
</dbReference>
<comment type="caution">
    <text evidence="2">The sequence shown here is derived from an EMBL/GenBank/DDBJ whole genome shotgun (WGS) entry which is preliminary data.</text>
</comment>
<feature type="domain" description="HTH marR-type" evidence="1">
    <location>
        <begin position="4"/>
        <end position="137"/>
    </location>
</feature>
<proteinExistence type="predicted"/>
<dbReference type="InterPro" id="IPR036388">
    <property type="entry name" value="WH-like_DNA-bd_sf"/>
</dbReference>
<dbReference type="PANTHER" id="PTHR33164:SF106">
    <property type="entry name" value="TRANSCRIPTIONAL REGULATORY PROTEIN"/>
    <property type="match status" value="1"/>
</dbReference>
<dbReference type="Pfam" id="PF12802">
    <property type="entry name" value="MarR_2"/>
    <property type="match status" value="1"/>
</dbReference>
<dbReference type="Gene3D" id="1.10.10.10">
    <property type="entry name" value="Winged helix-like DNA-binding domain superfamily/Winged helix DNA-binding domain"/>
    <property type="match status" value="1"/>
</dbReference>
<dbReference type="GO" id="GO:0006950">
    <property type="term" value="P:response to stress"/>
    <property type="evidence" value="ECO:0007669"/>
    <property type="project" value="TreeGrafter"/>
</dbReference>
<dbReference type="GO" id="GO:0003700">
    <property type="term" value="F:DNA-binding transcription factor activity"/>
    <property type="evidence" value="ECO:0007669"/>
    <property type="project" value="InterPro"/>
</dbReference>
<dbReference type="SUPFAM" id="SSF46785">
    <property type="entry name" value="Winged helix' DNA-binding domain"/>
    <property type="match status" value="1"/>
</dbReference>
<evidence type="ECO:0000259" key="1">
    <source>
        <dbReference type="PROSITE" id="PS50995"/>
    </source>
</evidence>
<dbReference type="RefSeq" id="WP_184668109.1">
    <property type="nucleotide sequence ID" value="NZ_BAABAI010000015.1"/>
</dbReference>
<evidence type="ECO:0000313" key="2">
    <source>
        <dbReference type="EMBL" id="MBB4964849.1"/>
    </source>
</evidence>
<dbReference type="PANTHER" id="PTHR33164">
    <property type="entry name" value="TRANSCRIPTIONAL REGULATOR, MARR FAMILY"/>
    <property type="match status" value="1"/>
</dbReference>
<dbReference type="AlphaFoldDB" id="A0A7W7WV18"/>
<sequence>MVDNSTLVRLLRQLTVETDRIVELFGERQGMHRTDLNALALIMDAPEALSPGRLAEAMHLSASATTSVIDRLEAAGHIRRTRSDQDRRRIELEVRTEARESGRGHFGPLDAAFTKAWADFTDDERAVAARFLTASIEAMVSARRTA</sequence>
<dbReference type="EMBL" id="JACHJS010000001">
    <property type="protein sequence ID" value="MBB4964849.1"/>
    <property type="molecule type" value="Genomic_DNA"/>
</dbReference>
<dbReference type="InterPro" id="IPR039422">
    <property type="entry name" value="MarR/SlyA-like"/>
</dbReference>
<organism evidence="2 3">
    <name type="scientific">Saccharothrix violaceirubra</name>
    <dbReference type="NCBI Taxonomy" id="413306"/>
    <lineage>
        <taxon>Bacteria</taxon>
        <taxon>Bacillati</taxon>
        <taxon>Actinomycetota</taxon>
        <taxon>Actinomycetes</taxon>
        <taxon>Pseudonocardiales</taxon>
        <taxon>Pseudonocardiaceae</taxon>
        <taxon>Saccharothrix</taxon>
    </lineage>
</organism>
<dbReference type="GO" id="GO:0003677">
    <property type="term" value="F:DNA binding"/>
    <property type="evidence" value="ECO:0007669"/>
    <property type="project" value="UniProtKB-KW"/>
</dbReference>
<keyword evidence="2" id="KW-0238">DNA-binding</keyword>
<reference evidence="2 3" key="1">
    <citation type="submission" date="2020-08" db="EMBL/GenBank/DDBJ databases">
        <title>Sequencing the genomes of 1000 actinobacteria strains.</title>
        <authorList>
            <person name="Klenk H.-P."/>
        </authorList>
    </citation>
    <scope>NUCLEOTIDE SEQUENCE [LARGE SCALE GENOMIC DNA]</scope>
    <source>
        <strain evidence="2 3">DSM 45084</strain>
    </source>
</reference>
<accession>A0A7W7WV18</accession>
<name>A0A7W7WV18_9PSEU</name>
<dbReference type="Proteomes" id="UP000542674">
    <property type="component" value="Unassembled WGS sequence"/>
</dbReference>
<dbReference type="PROSITE" id="PS50995">
    <property type="entry name" value="HTH_MARR_2"/>
    <property type="match status" value="1"/>
</dbReference>
<gene>
    <name evidence="2" type="ORF">F4559_002208</name>
</gene>
<dbReference type="SMART" id="SM00347">
    <property type="entry name" value="HTH_MARR"/>
    <property type="match status" value="1"/>
</dbReference>
<evidence type="ECO:0000313" key="3">
    <source>
        <dbReference type="Proteomes" id="UP000542674"/>
    </source>
</evidence>
<dbReference type="InterPro" id="IPR036390">
    <property type="entry name" value="WH_DNA-bd_sf"/>
</dbReference>
<dbReference type="PRINTS" id="PR00598">
    <property type="entry name" value="HTHMARR"/>
</dbReference>
<protein>
    <submittedName>
        <fullName evidence="2">DNA-binding MarR family transcriptional regulator</fullName>
    </submittedName>
</protein>
<keyword evidence="3" id="KW-1185">Reference proteome</keyword>